<evidence type="ECO:0000313" key="6">
    <source>
        <dbReference type="Proteomes" id="UP000188169"/>
    </source>
</evidence>
<dbReference type="OrthoDB" id="5996070at2"/>
<dbReference type="STRING" id="1945520.A1019T_02501"/>
<dbReference type="PROSITE" id="PS01124">
    <property type="entry name" value="HTH_ARAC_FAMILY_2"/>
    <property type="match status" value="1"/>
</dbReference>
<dbReference type="InterPro" id="IPR018060">
    <property type="entry name" value="HTH_AraC"/>
</dbReference>
<keyword evidence="1" id="KW-0805">Transcription regulation</keyword>
<dbReference type="GO" id="GO:0003700">
    <property type="term" value="F:DNA-binding transcription factor activity"/>
    <property type="evidence" value="ECO:0007669"/>
    <property type="project" value="InterPro"/>
</dbReference>
<feature type="domain" description="HTH araC/xylS-type" evidence="4">
    <location>
        <begin position="146"/>
        <end position="244"/>
    </location>
</feature>
<evidence type="ECO:0000259" key="4">
    <source>
        <dbReference type="PROSITE" id="PS01124"/>
    </source>
</evidence>
<dbReference type="InterPro" id="IPR009057">
    <property type="entry name" value="Homeodomain-like_sf"/>
</dbReference>
<dbReference type="Gene3D" id="1.10.10.60">
    <property type="entry name" value="Homeodomain-like"/>
    <property type="match status" value="1"/>
</dbReference>
<dbReference type="PANTHER" id="PTHR46796">
    <property type="entry name" value="HTH-TYPE TRANSCRIPTIONAL ACTIVATOR RHAS-RELATED"/>
    <property type="match status" value="1"/>
</dbReference>
<keyword evidence="2" id="KW-0238">DNA-binding</keyword>
<evidence type="ECO:0000256" key="3">
    <source>
        <dbReference type="ARBA" id="ARBA00023163"/>
    </source>
</evidence>
<evidence type="ECO:0000256" key="1">
    <source>
        <dbReference type="ARBA" id="ARBA00023015"/>
    </source>
</evidence>
<keyword evidence="6" id="KW-1185">Reference proteome</keyword>
<reference evidence="6" key="1">
    <citation type="submission" date="2017-02" db="EMBL/GenBank/DDBJ databases">
        <authorList>
            <person name="Mornico D."/>
        </authorList>
    </citation>
    <scope>NUCLEOTIDE SEQUENCE [LARGE SCALE GENOMIC DNA]</scope>
</reference>
<dbReference type="AlphaFoldDB" id="A0A1R4EJ69"/>
<name>A0A1R4EJ69_9GAMM</name>
<dbReference type="EMBL" id="FUGD01000228">
    <property type="protein sequence ID" value="SJM38504.1"/>
    <property type="molecule type" value="Genomic_DNA"/>
</dbReference>
<evidence type="ECO:0000313" key="5">
    <source>
        <dbReference type="EMBL" id="SJM38504.1"/>
    </source>
</evidence>
<keyword evidence="3" id="KW-0804">Transcription</keyword>
<dbReference type="Pfam" id="PF12833">
    <property type="entry name" value="HTH_18"/>
    <property type="match status" value="1"/>
</dbReference>
<dbReference type="SMART" id="SM00342">
    <property type="entry name" value="HTH_ARAC"/>
    <property type="match status" value="1"/>
</dbReference>
<proteinExistence type="predicted"/>
<dbReference type="Proteomes" id="UP000188169">
    <property type="component" value="Unassembled WGS sequence"/>
</dbReference>
<gene>
    <name evidence="5" type="primary">araC</name>
    <name evidence="5" type="ORF">A1019T_02501</name>
</gene>
<dbReference type="GO" id="GO:0043565">
    <property type="term" value="F:sequence-specific DNA binding"/>
    <property type="evidence" value="ECO:0007669"/>
    <property type="project" value="InterPro"/>
</dbReference>
<dbReference type="SUPFAM" id="SSF46689">
    <property type="entry name" value="Homeodomain-like"/>
    <property type="match status" value="2"/>
</dbReference>
<dbReference type="InterPro" id="IPR050204">
    <property type="entry name" value="AraC_XylS_family_regulators"/>
</dbReference>
<accession>A0A1R4EJ69</accession>
<protein>
    <submittedName>
        <fullName evidence="5">Arabinose operon regulatory protein</fullName>
    </submittedName>
</protein>
<sequence>MNSRPSFKNLLYIRSYLNSATEGHSHDFNQLIIPLITHLDTGVNDKTVRIHYGEALLVNKNVFHECQSMNNFKFLTVNLHEKIDNLWTSETSLHFSLDEKTLLFLTFIEKQLQSTCNIEAEAQMFYLLKTLLKSMPTVSKASPRLLLVVETMKNNLAKTHTIASLSKVACLSESQFKMTFKKQFSCTPLAYLTELRMQSALGLILNTDIPIALVAEQCGYSNTLSLVRNFKKRFNQTPNERRKRHLVYSN</sequence>
<organism evidence="5 6">
    <name type="scientific">Psychrobacter pasteurii</name>
    <dbReference type="NCBI Taxonomy" id="1945520"/>
    <lineage>
        <taxon>Bacteria</taxon>
        <taxon>Pseudomonadati</taxon>
        <taxon>Pseudomonadota</taxon>
        <taxon>Gammaproteobacteria</taxon>
        <taxon>Moraxellales</taxon>
        <taxon>Moraxellaceae</taxon>
        <taxon>Psychrobacter</taxon>
    </lineage>
</organism>
<evidence type="ECO:0000256" key="2">
    <source>
        <dbReference type="ARBA" id="ARBA00023125"/>
    </source>
</evidence>